<evidence type="ECO:0000256" key="1">
    <source>
        <dbReference type="ARBA" id="ARBA00010923"/>
    </source>
</evidence>
<feature type="domain" description="Type I restriction modification DNA specificity" evidence="4">
    <location>
        <begin position="25"/>
        <end position="178"/>
    </location>
</feature>
<evidence type="ECO:0000313" key="5">
    <source>
        <dbReference type="EMBL" id="MCX7468781.1"/>
    </source>
</evidence>
<dbReference type="PANTHER" id="PTHR30408">
    <property type="entry name" value="TYPE-1 RESTRICTION ENZYME ECOKI SPECIFICITY PROTEIN"/>
    <property type="match status" value="1"/>
</dbReference>
<feature type="domain" description="Type I restriction modification DNA specificity" evidence="4">
    <location>
        <begin position="255"/>
        <end position="364"/>
    </location>
</feature>
<keyword evidence="5" id="KW-0255">Endonuclease</keyword>
<comment type="similarity">
    <text evidence="1">Belongs to the type-I restriction system S methylase family.</text>
</comment>
<dbReference type="InterPro" id="IPR052021">
    <property type="entry name" value="Type-I_RS_S_subunit"/>
</dbReference>
<dbReference type="GO" id="GO:0016787">
    <property type="term" value="F:hydrolase activity"/>
    <property type="evidence" value="ECO:0007669"/>
    <property type="project" value="UniProtKB-KW"/>
</dbReference>
<dbReference type="GO" id="GO:0004519">
    <property type="term" value="F:endonuclease activity"/>
    <property type="evidence" value="ECO:0007669"/>
    <property type="project" value="UniProtKB-KW"/>
</dbReference>
<accession>A0A9Q4C9G8</accession>
<keyword evidence="2" id="KW-0680">Restriction system</keyword>
<protein>
    <submittedName>
        <fullName evidence="5">Restriction endonuclease subunit S</fullName>
        <ecNumber evidence="5">3.1.21.-</ecNumber>
    </submittedName>
</protein>
<proteinExistence type="inferred from homology"/>
<keyword evidence="3" id="KW-0238">DNA-binding</keyword>
<dbReference type="EC" id="3.1.21.-" evidence="5"/>
<dbReference type="Proteomes" id="UP001071478">
    <property type="component" value="Unassembled WGS sequence"/>
</dbReference>
<evidence type="ECO:0000259" key="4">
    <source>
        <dbReference type="Pfam" id="PF01420"/>
    </source>
</evidence>
<dbReference type="PANTHER" id="PTHR30408:SF12">
    <property type="entry name" value="TYPE I RESTRICTION ENZYME MJAVIII SPECIFICITY SUBUNIT"/>
    <property type="match status" value="1"/>
</dbReference>
<gene>
    <name evidence="5" type="ORF">OS129_07820</name>
</gene>
<dbReference type="InterPro" id="IPR000055">
    <property type="entry name" value="Restrct_endonuc_typeI_TRD"/>
</dbReference>
<keyword evidence="5" id="KW-0540">Nuclease</keyword>
<dbReference type="EMBL" id="JAPMKU010000003">
    <property type="protein sequence ID" value="MCX7468781.1"/>
    <property type="molecule type" value="Genomic_DNA"/>
</dbReference>
<dbReference type="InterPro" id="IPR044946">
    <property type="entry name" value="Restrct_endonuc_typeI_TRD_sf"/>
</dbReference>
<evidence type="ECO:0000256" key="3">
    <source>
        <dbReference type="ARBA" id="ARBA00023125"/>
    </source>
</evidence>
<reference evidence="5" key="1">
    <citation type="submission" date="2022-11" db="EMBL/GenBank/DDBJ databases">
        <title>Corynebacterium sp. isolated from Penguins.</title>
        <authorList>
            <person name="Sedlar K."/>
            <person name="Svec P."/>
        </authorList>
    </citation>
    <scope>NUCLEOTIDE SEQUENCE</scope>
    <source>
        <strain evidence="5">P7374</strain>
    </source>
</reference>
<dbReference type="GO" id="GO:0003677">
    <property type="term" value="F:DNA binding"/>
    <property type="evidence" value="ECO:0007669"/>
    <property type="project" value="UniProtKB-KW"/>
</dbReference>
<evidence type="ECO:0000313" key="6">
    <source>
        <dbReference type="Proteomes" id="UP001071478"/>
    </source>
</evidence>
<organism evidence="5 6">
    <name type="scientific">Corynebacterium pygosceleis</name>
    <dbReference type="NCBI Taxonomy" id="2800406"/>
    <lineage>
        <taxon>Bacteria</taxon>
        <taxon>Bacillati</taxon>
        <taxon>Actinomycetota</taxon>
        <taxon>Actinomycetes</taxon>
        <taxon>Mycobacteriales</taxon>
        <taxon>Corynebacteriaceae</taxon>
        <taxon>Corynebacterium</taxon>
    </lineage>
</organism>
<name>A0A9Q4C9G8_9CORY</name>
<evidence type="ECO:0000256" key="2">
    <source>
        <dbReference type="ARBA" id="ARBA00022747"/>
    </source>
</evidence>
<dbReference type="Gene3D" id="1.10.287.1120">
    <property type="entry name" value="Bipartite methylase S protein"/>
    <property type="match status" value="1"/>
</dbReference>
<dbReference type="SUPFAM" id="SSF116734">
    <property type="entry name" value="DNA methylase specificity domain"/>
    <property type="match status" value="2"/>
</dbReference>
<dbReference type="Pfam" id="PF01420">
    <property type="entry name" value="Methylase_S"/>
    <property type="match status" value="2"/>
</dbReference>
<sequence length="392" mass="43151">MSSQLREAGGLGTFLGGSGFPVRYQGAKYGDLPFFKVSDMNSHGNELFMTRANNYISESLRKKLGVVRIPAKAIVFAKVGAAVFRERKRILLQDSCVDNNMAAFIVNEDQLDFRFAYYALTAFKMSNLVSVGALPSLNGGQLRSILLFVPTDLTEQRRIADALFDIDNLIATLERLIAKREAIKQGMMQQLLTGRTRLPGFRSVWKGATLGAVASVTMGQSPAGSTYNSDAHGLPLIQGNADIRDRVTLDRIWTDLPTKVCEAGDILLTVRAPVGYTAIVSKRSCVGRGVCSISSYGDNRFIFYALVYAEPTWSNYGQGSTFTAVNSGEVRSFKLLWPTDAEERQSIARVLDDFNSQIAALRTRLSKTRAIKQGMMQQLLTGRVRLPTEEAS</sequence>
<comment type="caution">
    <text evidence="5">The sequence shown here is derived from an EMBL/GenBank/DDBJ whole genome shotgun (WGS) entry which is preliminary data.</text>
</comment>
<dbReference type="GO" id="GO:0009307">
    <property type="term" value="P:DNA restriction-modification system"/>
    <property type="evidence" value="ECO:0007669"/>
    <property type="project" value="UniProtKB-KW"/>
</dbReference>
<dbReference type="Gene3D" id="3.90.220.20">
    <property type="entry name" value="DNA methylase specificity domains"/>
    <property type="match status" value="2"/>
</dbReference>
<dbReference type="RefSeq" id="WP_248168240.1">
    <property type="nucleotide sequence ID" value="NZ_JALNJA010000003.1"/>
</dbReference>
<dbReference type="AlphaFoldDB" id="A0A9Q4C9G8"/>
<keyword evidence="5" id="KW-0378">Hydrolase</keyword>